<dbReference type="Pfam" id="PF05721">
    <property type="entry name" value="PhyH"/>
    <property type="match status" value="1"/>
</dbReference>
<organism evidence="3 4">
    <name type="scientific">Prorocentrum cordatum</name>
    <dbReference type="NCBI Taxonomy" id="2364126"/>
    <lineage>
        <taxon>Eukaryota</taxon>
        <taxon>Sar</taxon>
        <taxon>Alveolata</taxon>
        <taxon>Dinophyceae</taxon>
        <taxon>Prorocentrales</taxon>
        <taxon>Prorocentraceae</taxon>
        <taxon>Prorocentrum</taxon>
    </lineage>
</organism>
<dbReference type="InterPro" id="IPR032675">
    <property type="entry name" value="LRR_dom_sf"/>
</dbReference>
<dbReference type="PANTHER" id="PTHR24111:SF0">
    <property type="entry name" value="LEUCINE-RICH REPEAT-CONTAINING PROTEIN"/>
    <property type="match status" value="1"/>
</dbReference>
<keyword evidence="1" id="KW-0677">Repeat</keyword>
<dbReference type="SMART" id="SM00368">
    <property type="entry name" value="LRR_RI"/>
    <property type="match status" value="7"/>
</dbReference>
<reference evidence="3" key="1">
    <citation type="submission" date="2023-10" db="EMBL/GenBank/DDBJ databases">
        <authorList>
            <person name="Chen Y."/>
            <person name="Shah S."/>
            <person name="Dougan E. K."/>
            <person name="Thang M."/>
            <person name="Chan C."/>
        </authorList>
    </citation>
    <scope>NUCLEOTIDE SEQUENCE [LARGE SCALE GENOMIC DNA]</scope>
</reference>
<dbReference type="PANTHER" id="PTHR24111">
    <property type="entry name" value="LEUCINE-RICH REPEAT-CONTAINING PROTEIN 34"/>
    <property type="match status" value="1"/>
</dbReference>
<dbReference type="EMBL" id="CAUYUJ010016252">
    <property type="protein sequence ID" value="CAK0863341.1"/>
    <property type="molecule type" value="Genomic_DNA"/>
</dbReference>
<evidence type="ECO:0000256" key="1">
    <source>
        <dbReference type="ARBA" id="ARBA00022737"/>
    </source>
</evidence>
<dbReference type="InterPro" id="IPR052201">
    <property type="entry name" value="LRR-containing_regulator"/>
</dbReference>
<evidence type="ECO:0000256" key="2">
    <source>
        <dbReference type="SAM" id="MobiDB-lite"/>
    </source>
</evidence>
<feature type="region of interest" description="Disordered" evidence="2">
    <location>
        <begin position="110"/>
        <end position="195"/>
    </location>
</feature>
<evidence type="ECO:0000313" key="4">
    <source>
        <dbReference type="Proteomes" id="UP001189429"/>
    </source>
</evidence>
<sequence length="564" mass="61088">MASEQQEQDAAPGAPEEELLPYSGDDDLVTRYLNCAKGVFTAWLALDDLEPDLGPLEYACGSHLWPLPQSEGYRPALFGRKDYRTELEKAAAHAGQSICVTQVLVPQGGGSVHDGRTWHGSGVNRSGRPRRGLGVHFGPRGARPTPPTALARRITQASDASLARSEAAAQEAREVPQAAEEKRSNPEPAAGRPVNPLVEGSLLESQEASQDGWAIDAPGSNKLVFSCRLGDADMRVFSQAFSSSAAQLTRLDLSCNQVTDAGAATLARSLLGARAQSLWSLSLRANAIGSPGCEVLVEALKYCPALRRLDMSQNPVGKGGGLALVELLQFSMSLLELYLADTEADIDVLVAMSTTLLLAQPGLKVLSLENPRICTKQEDHTVHLGRMLRVNTGISEIYLGKCKFRDEGIRQLVSFLMENKTLRVLDLRCNEIGADGASHLGTLLGSDCQLSLLNLSSNRIGERQNVSGARALATALLGNRMLRALDLSNNMLCGEALSSIGQALETNSTLETIALFHNEWDQESSFKFHKLLTNRARILPLRMDFVTSEVDFKIDICKVWDFTL</sequence>
<proteinExistence type="predicted"/>
<feature type="compositionally biased region" description="Low complexity" evidence="2">
    <location>
        <begin position="157"/>
        <end position="170"/>
    </location>
</feature>
<gene>
    <name evidence="3" type="ORF">PCOR1329_LOCUS51526</name>
</gene>
<dbReference type="InterPro" id="IPR008775">
    <property type="entry name" value="Phytyl_CoA_dOase-like"/>
</dbReference>
<name>A0ABN9UXJ8_9DINO</name>
<dbReference type="SUPFAM" id="SSF51197">
    <property type="entry name" value="Clavaminate synthase-like"/>
    <property type="match status" value="1"/>
</dbReference>
<dbReference type="Proteomes" id="UP001189429">
    <property type="component" value="Unassembled WGS sequence"/>
</dbReference>
<feature type="region of interest" description="Disordered" evidence="2">
    <location>
        <begin position="1"/>
        <end position="21"/>
    </location>
</feature>
<dbReference type="Gene3D" id="3.80.10.10">
    <property type="entry name" value="Ribonuclease Inhibitor"/>
    <property type="match status" value="3"/>
</dbReference>
<dbReference type="Gene3D" id="2.60.120.620">
    <property type="entry name" value="q2cbj1_9rhob like domain"/>
    <property type="match status" value="1"/>
</dbReference>
<protein>
    <submittedName>
        <fullName evidence="3">Uncharacterized protein</fullName>
    </submittedName>
</protein>
<dbReference type="InterPro" id="IPR001611">
    <property type="entry name" value="Leu-rich_rpt"/>
</dbReference>
<accession>A0ABN9UXJ8</accession>
<comment type="caution">
    <text evidence="3">The sequence shown here is derived from an EMBL/GenBank/DDBJ whole genome shotgun (WGS) entry which is preliminary data.</text>
</comment>
<dbReference type="SUPFAM" id="SSF52047">
    <property type="entry name" value="RNI-like"/>
    <property type="match status" value="1"/>
</dbReference>
<keyword evidence="4" id="KW-1185">Reference proteome</keyword>
<feature type="compositionally biased region" description="Basic and acidic residues" evidence="2">
    <location>
        <begin position="171"/>
        <end position="185"/>
    </location>
</feature>
<evidence type="ECO:0000313" key="3">
    <source>
        <dbReference type="EMBL" id="CAK0863341.1"/>
    </source>
</evidence>
<dbReference type="Pfam" id="PF13516">
    <property type="entry name" value="LRR_6"/>
    <property type="match status" value="3"/>
</dbReference>